<keyword evidence="1" id="KW-0227">DNA damage</keyword>
<dbReference type="Gene3D" id="3.40.50.300">
    <property type="entry name" value="P-loop containing nucleotide triphosphate hydrolases"/>
    <property type="match status" value="1"/>
</dbReference>
<dbReference type="RefSeq" id="WP_344785028.1">
    <property type="nucleotide sequence ID" value="NZ_BAABAF010000011.1"/>
</dbReference>
<reference evidence="3" key="1">
    <citation type="journal article" date="2019" name="Int. J. Syst. Evol. Microbiol.">
        <title>The Global Catalogue of Microorganisms (GCM) 10K type strain sequencing project: providing services to taxonomists for standard genome sequencing and annotation.</title>
        <authorList>
            <consortium name="The Broad Institute Genomics Platform"/>
            <consortium name="The Broad Institute Genome Sequencing Center for Infectious Disease"/>
            <person name="Wu L."/>
            <person name="Ma J."/>
        </authorList>
    </citation>
    <scope>NUCLEOTIDE SEQUENCE [LARGE SCALE GENOMIC DNA]</scope>
    <source>
        <strain evidence="3">JCM 16950</strain>
    </source>
</reference>
<keyword evidence="3" id="KW-1185">Reference proteome</keyword>
<dbReference type="PANTHER" id="PTHR32182">
    <property type="entry name" value="DNA REPLICATION AND REPAIR PROTEIN RECF"/>
    <property type="match status" value="1"/>
</dbReference>
<dbReference type="EMBL" id="BAABAF010000011">
    <property type="protein sequence ID" value="GAA3776292.1"/>
    <property type="molecule type" value="Genomic_DNA"/>
</dbReference>
<gene>
    <name evidence="2" type="ORF">GCM10022240_29780</name>
</gene>
<evidence type="ECO:0000313" key="3">
    <source>
        <dbReference type="Proteomes" id="UP001500540"/>
    </source>
</evidence>
<evidence type="ECO:0000256" key="1">
    <source>
        <dbReference type="ARBA" id="ARBA00023236"/>
    </source>
</evidence>
<dbReference type="Pfam" id="PF13555">
    <property type="entry name" value="AAA_29"/>
    <property type="match status" value="1"/>
</dbReference>
<protein>
    <submittedName>
        <fullName evidence="2">ATP-binding protein</fullName>
    </submittedName>
</protein>
<keyword evidence="2" id="KW-0067">ATP-binding</keyword>
<dbReference type="GO" id="GO:0005524">
    <property type="term" value="F:ATP binding"/>
    <property type="evidence" value="ECO:0007669"/>
    <property type="project" value="UniProtKB-KW"/>
</dbReference>
<keyword evidence="2" id="KW-0547">Nucleotide-binding</keyword>
<evidence type="ECO:0000313" key="2">
    <source>
        <dbReference type="EMBL" id="GAA3776292.1"/>
    </source>
</evidence>
<proteinExistence type="predicted"/>
<organism evidence="2 3">
    <name type="scientific">Microbacterium kribbense</name>
    <dbReference type="NCBI Taxonomy" id="433645"/>
    <lineage>
        <taxon>Bacteria</taxon>
        <taxon>Bacillati</taxon>
        <taxon>Actinomycetota</taxon>
        <taxon>Actinomycetes</taxon>
        <taxon>Micrococcales</taxon>
        <taxon>Microbacteriaceae</taxon>
        <taxon>Microbacterium</taxon>
    </lineage>
</organism>
<sequence length="1131" mass="125900">MIDALFSALEVDGAAPVATGYRLSRVEVYNWGTFDKSVWSVQPDGQTALLTGDIGSGKSTLVDAITTLLLPAHRIAYNKAAGAEAKERTLRSYVEGHYKSERNEATGASRPVGLRDHTSYSVILGRFTNIGYGETVTIAQVFHQKDRSGGQPERFFVTAAVPLSIDPDFSRFGSDLKALRAQLRGRGADIDNTFPEYHRRLRRLLGIPSEQAMDLFHQTVSMKSVGNLNDFVRDHMLEPVDAQDRVRAIVDHFDNLVTAHEAVRTATDQLAVLGPLVAAADRYDLAATRHGELADERSAVVPFIAERVRDLAAEGIAGAEAQLEAAEARKGEVSGAREALVPERDRLVLERAGVGGDRLGALEHEIPQARAVRDERAERFRAYSAQLDALGLDAVDTEVDFRARADAVTALRARLDQDRAQLRARQEPLFDRRAELRHARRAVADELESLATRRNSLPADLDRVRRTLCEHLDLDEADVPFVAELLDVRDEFAPWRGVAERVLRGFALSLLVPQRLYPQVSEWVNDNRLNAHLVYLRVADRRVRTIPTAHEGPRLADAVTVEAGPFEEFLRGELDRRGDHVLASSVAQLQHEDRAVTVQGLIRDRDRHEKDDRRAVTDPRSWVLGRGSEEKLAALQSELEGHDTALAEIETALTSIDAEASALAGRGQALSALEQYPAWPALDVTTAAAQLATLEDERRALVAGSSRLSAIDEQLAGLDAEDARLRSEYDDLVGRIGALRTTRDGLDARRRREQETLATLDDGILTRARALYPSLSERAGRKDLRTIDGCDRLGQTLITGLNSGIDAAQREMNGYTTSIQQQMGEFLRRWPALRDEMDADIRAIGDFRALHERVQRDDLPRFESEFRHQLNTNAMRELVGFSAWLRKQADEIRVRIDTINEALQAIDYNPGRIIVLVTEPTVNHEVRQFRSDLRDATTDTLSTDGGDPEAQFERIRALIERFKGRPGHADGDKVWTRRVTDVRTWFTFAASEQDRATGQEFEHYTDSDGKSGGQKEKLAYTILAASLAYQFKLQWGSAASRDFRFVVIDEAFGRGSDASTRYALELFAKLGLQLLIVTPLQKVHVIEPYVSAIGFVDNPTGAASRVQTLTIEEFRESRSLSEPARSATDPR</sequence>
<dbReference type="PANTHER" id="PTHR32182:SF22">
    <property type="entry name" value="ATP-DEPENDENT ENDONUCLEASE, OLD FAMILY-RELATED"/>
    <property type="match status" value="1"/>
</dbReference>
<dbReference type="Proteomes" id="UP001500540">
    <property type="component" value="Unassembled WGS sequence"/>
</dbReference>
<keyword evidence="1" id="KW-0742">SOS response</keyword>
<dbReference type="Pfam" id="PF13558">
    <property type="entry name" value="SbcC_Walker_B"/>
    <property type="match status" value="1"/>
</dbReference>
<dbReference type="InterPro" id="IPR027417">
    <property type="entry name" value="P-loop_NTPase"/>
</dbReference>
<dbReference type="SUPFAM" id="SSF52540">
    <property type="entry name" value="P-loop containing nucleoside triphosphate hydrolases"/>
    <property type="match status" value="1"/>
</dbReference>
<name>A0ABP7GUP6_9MICO</name>
<accession>A0ABP7GUP6</accession>
<comment type="caution">
    <text evidence="2">The sequence shown here is derived from an EMBL/GenBank/DDBJ whole genome shotgun (WGS) entry which is preliminary data.</text>
</comment>